<name>A0A6A7B6F4_9PLEO</name>
<gene>
    <name evidence="2" type="ORF">T440DRAFT_507617</name>
</gene>
<dbReference type="EMBL" id="MU006304">
    <property type="protein sequence ID" value="KAF2850903.1"/>
    <property type="molecule type" value="Genomic_DNA"/>
</dbReference>
<evidence type="ECO:0000313" key="2">
    <source>
        <dbReference type="EMBL" id="KAF2850903.1"/>
    </source>
</evidence>
<sequence>MLRSPTRPRDISPITTIGKQSSLDPSRYVHSAAAHGPQSKHACAWPSAQPSSTAEVLHAAANEKAGISQERVIRLQRGSRGSAQNYGFFFAVPRRGVTGTGDGKEEEGGRKGEAPRWWLAGANKGNMWRREGRHLTLVDLFAWLFCGSG</sequence>
<proteinExistence type="predicted"/>
<reference evidence="2" key="1">
    <citation type="submission" date="2020-01" db="EMBL/GenBank/DDBJ databases">
        <authorList>
            <consortium name="DOE Joint Genome Institute"/>
            <person name="Haridas S."/>
            <person name="Albert R."/>
            <person name="Binder M."/>
            <person name="Bloem J."/>
            <person name="Labutti K."/>
            <person name="Salamov A."/>
            <person name="Andreopoulos B."/>
            <person name="Baker S.E."/>
            <person name="Barry K."/>
            <person name="Bills G."/>
            <person name="Bluhm B.H."/>
            <person name="Cannon C."/>
            <person name="Castanera R."/>
            <person name="Culley D.E."/>
            <person name="Daum C."/>
            <person name="Ezra D."/>
            <person name="Gonzalez J.B."/>
            <person name="Henrissat B."/>
            <person name="Kuo A."/>
            <person name="Liang C."/>
            <person name="Lipzen A."/>
            <person name="Lutzoni F."/>
            <person name="Magnuson J."/>
            <person name="Mondo S."/>
            <person name="Nolan M."/>
            <person name="Ohm R."/>
            <person name="Pangilinan J."/>
            <person name="Park H.-J."/>
            <person name="Ramirez L."/>
            <person name="Alfaro M."/>
            <person name="Sun H."/>
            <person name="Tritt A."/>
            <person name="Yoshinaga Y."/>
            <person name="Zwiers L.-H."/>
            <person name="Turgeon B.G."/>
            <person name="Goodwin S.B."/>
            <person name="Spatafora J.W."/>
            <person name="Crous P.W."/>
            <person name="Grigoriev I.V."/>
        </authorList>
    </citation>
    <scope>NUCLEOTIDE SEQUENCE</scope>
    <source>
        <strain evidence="2">IPT5</strain>
    </source>
</reference>
<dbReference type="Proteomes" id="UP000799423">
    <property type="component" value="Unassembled WGS sequence"/>
</dbReference>
<organism evidence="2 3">
    <name type="scientific">Plenodomus tracheiphilus IPT5</name>
    <dbReference type="NCBI Taxonomy" id="1408161"/>
    <lineage>
        <taxon>Eukaryota</taxon>
        <taxon>Fungi</taxon>
        <taxon>Dikarya</taxon>
        <taxon>Ascomycota</taxon>
        <taxon>Pezizomycotina</taxon>
        <taxon>Dothideomycetes</taxon>
        <taxon>Pleosporomycetidae</taxon>
        <taxon>Pleosporales</taxon>
        <taxon>Pleosporineae</taxon>
        <taxon>Leptosphaeriaceae</taxon>
        <taxon>Plenodomus</taxon>
    </lineage>
</organism>
<evidence type="ECO:0000256" key="1">
    <source>
        <dbReference type="SAM" id="MobiDB-lite"/>
    </source>
</evidence>
<keyword evidence="3" id="KW-1185">Reference proteome</keyword>
<feature type="region of interest" description="Disordered" evidence="1">
    <location>
        <begin position="1"/>
        <end position="49"/>
    </location>
</feature>
<protein>
    <submittedName>
        <fullName evidence="2">Uncharacterized protein</fullName>
    </submittedName>
</protein>
<feature type="compositionally biased region" description="Polar residues" evidence="1">
    <location>
        <begin position="13"/>
        <end position="24"/>
    </location>
</feature>
<accession>A0A6A7B6F4</accession>
<dbReference type="AlphaFoldDB" id="A0A6A7B6F4"/>
<evidence type="ECO:0000313" key="3">
    <source>
        <dbReference type="Proteomes" id="UP000799423"/>
    </source>
</evidence>